<dbReference type="GO" id="GO:0043565">
    <property type="term" value="F:sequence-specific DNA binding"/>
    <property type="evidence" value="ECO:0007669"/>
    <property type="project" value="InterPro"/>
</dbReference>
<name>A0A444IWL6_9BACT</name>
<dbReference type="GO" id="GO:0006355">
    <property type="term" value="P:regulation of DNA-templated transcription"/>
    <property type="evidence" value="ECO:0007669"/>
    <property type="project" value="InterPro"/>
</dbReference>
<dbReference type="Pfam" id="PF00158">
    <property type="entry name" value="Sigma54_activat"/>
    <property type="match status" value="1"/>
</dbReference>
<dbReference type="InterPro" id="IPR001789">
    <property type="entry name" value="Sig_transdc_resp-reg_receiver"/>
</dbReference>
<evidence type="ECO:0000256" key="1">
    <source>
        <dbReference type="ARBA" id="ARBA00022553"/>
    </source>
</evidence>
<dbReference type="PROSITE" id="PS50110">
    <property type="entry name" value="RESPONSE_REGULATORY"/>
    <property type="match status" value="1"/>
</dbReference>
<dbReference type="Gene3D" id="1.10.8.60">
    <property type="match status" value="1"/>
</dbReference>
<keyword evidence="3" id="KW-0067">ATP-binding</keyword>
<keyword evidence="12" id="KW-1185">Reference proteome</keyword>
<evidence type="ECO:0000256" key="4">
    <source>
        <dbReference type="ARBA" id="ARBA00023012"/>
    </source>
</evidence>
<keyword evidence="6" id="KW-0238">DNA-binding</keyword>
<keyword evidence="5" id="KW-0805">Transcription regulation</keyword>
<dbReference type="Gene3D" id="3.40.50.300">
    <property type="entry name" value="P-loop containing nucleotide triphosphate hydrolases"/>
    <property type="match status" value="1"/>
</dbReference>
<dbReference type="GO" id="GO:0000160">
    <property type="term" value="P:phosphorelay signal transduction system"/>
    <property type="evidence" value="ECO:0007669"/>
    <property type="project" value="UniProtKB-KW"/>
</dbReference>
<dbReference type="Pfam" id="PF02954">
    <property type="entry name" value="HTH_8"/>
    <property type="match status" value="1"/>
</dbReference>
<dbReference type="InterPro" id="IPR058031">
    <property type="entry name" value="AAA_lid_NorR"/>
</dbReference>
<keyword evidence="4" id="KW-0902">Two-component regulatory system</keyword>
<dbReference type="Proteomes" id="UP000287853">
    <property type="component" value="Unassembled WGS sequence"/>
</dbReference>
<evidence type="ECO:0000259" key="10">
    <source>
        <dbReference type="PROSITE" id="PS50110"/>
    </source>
</evidence>
<dbReference type="InterPro" id="IPR009057">
    <property type="entry name" value="Homeodomain-like_sf"/>
</dbReference>
<dbReference type="InterPro" id="IPR003593">
    <property type="entry name" value="AAA+_ATPase"/>
</dbReference>
<dbReference type="InterPro" id="IPR025944">
    <property type="entry name" value="Sigma_54_int_dom_CS"/>
</dbReference>
<evidence type="ECO:0000256" key="8">
    <source>
        <dbReference type="PROSITE-ProRule" id="PRU00169"/>
    </source>
</evidence>
<evidence type="ECO:0000256" key="2">
    <source>
        <dbReference type="ARBA" id="ARBA00022741"/>
    </source>
</evidence>
<dbReference type="Gene3D" id="3.40.50.2300">
    <property type="match status" value="1"/>
</dbReference>
<keyword evidence="2" id="KW-0547">Nucleotide-binding</keyword>
<protein>
    <submittedName>
        <fullName evidence="11">Two component, sigma54 specific, transcriptional regulator, Fis family</fullName>
    </submittedName>
</protein>
<dbReference type="CDD" id="cd00009">
    <property type="entry name" value="AAA"/>
    <property type="match status" value="1"/>
</dbReference>
<dbReference type="PROSITE" id="PS00688">
    <property type="entry name" value="SIGMA54_INTERACT_3"/>
    <property type="match status" value="1"/>
</dbReference>
<dbReference type="PROSITE" id="PS00676">
    <property type="entry name" value="SIGMA54_INTERACT_2"/>
    <property type="match status" value="1"/>
</dbReference>
<dbReference type="PROSITE" id="PS00675">
    <property type="entry name" value="SIGMA54_INTERACT_1"/>
    <property type="match status" value="1"/>
</dbReference>
<keyword evidence="7" id="KW-0804">Transcription</keyword>
<dbReference type="InterPro" id="IPR027417">
    <property type="entry name" value="P-loop_NTPase"/>
</dbReference>
<dbReference type="PRINTS" id="PR01590">
    <property type="entry name" value="HTHFIS"/>
</dbReference>
<dbReference type="SMART" id="SM00382">
    <property type="entry name" value="AAA"/>
    <property type="match status" value="1"/>
</dbReference>
<feature type="domain" description="Response regulatory" evidence="10">
    <location>
        <begin position="11"/>
        <end position="125"/>
    </location>
</feature>
<dbReference type="InterPro" id="IPR011006">
    <property type="entry name" value="CheY-like_superfamily"/>
</dbReference>
<comment type="caution">
    <text evidence="11">The sequence shown here is derived from an EMBL/GenBank/DDBJ whole genome shotgun (WGS) entry which is preliminary data.</text>
</comment>
<evidence type="ECO:0000256" key="5">
    <source>
        <dbReference type="ARBA" id="ARBA00023015"/>
    </source>
</evidence>
<dbReference type="FunFam" id="3.40.50.300:FF:000006">
    <property type="entry name" value="DNA-binding transcriptional regulator NtrC"/>
    <property type="match status" value="1"/>
</dbReference>
<dbReference type="FunFam" id="3.40.50.2300:FF:000018">
    <property type="entry name" value="DNA-binding transcriptional regulator NtrC"/>
    <property type="match status" value="1"/>
</dbReference>
<evidence type="ECO:0000256" key="3">
    <source>
        <dbReference type="ARBA" id="ARBA00022840"/>
    </source>
</evidence>
<dbReference type="InterPro" id="IPR002197">
    <property type="entry name" value="HTH_Fis"/>
</dbReference>
<dbReference type="PANTHER" id="PTHR32071">
    <property type="entry name" value="TRANSCRIPTIONAL REGULATORY PROTEIN"/>
    <property type="match status" value="1"/>
</dbReference>
<dbReference type="SUPFAM" id="SSF46689">
    <property type="entry name" value="Homeodomain-like"/>
    <property type="match status" value="1"/>
</dbReference>
<dbReference type="SUPFAM" id="SSF52540">
    <property type="entry name" value="P-loop containing nucleoside triphosphate hydrolases"/>
    <property type="match status" value="1"/>
</dbReference>
<gene>
    <name evidence="11" type="ORF">H206_00842</name>
</gene>
<dbReference type="EMBL" id="MTKO01000081">
    <property type="protein sequence ID" value="RWX45264.1"/>
    <property type="molecule type" value="Genomic_DNA"/>
</dbReference>
<dbReference type="SUPFAM" id="SSF52172">
    <property type="entry name" value="CheY-like"/>
    <property type="match status" value="1"/>
</dbReference>
<dbReference type="Pfam" id="PF00072">
    <property type="entry name" value="Response_reg"/>
    <property type="match status" value="1"/>
</dbReference>
<dbReference type="AlphaFoldDB" id="A0A444IWL6"/>
<dbReference type="Gene3D" id="1.10.10.60">
    <property type="entry name" value="Homeodomain-like"/>
    <property type="match status" value="1"/>
</dbReference>
<organism evidence="11 12">
    <name type="scientific">Candidatus Electrothrix aarhusensis</name>
    <dbReference type="NCBI Taxonomy" id="1859131"/>
    <lineage>
        <taxon>Bacteria</taxon>
        <taxon>Pseudomonadati</taxon>
        <taxon>Thermodesulfobacteriota</taxon>
        <taxon>Desulfobulbia</taxon>
        <taxon>Desulfobulbales</taxon>
        <taxon>Desulfobulbaceae</taxon>
        <taxon>Candidatus Electrothrix</taxon>
    </lineage>
</organism>
<dbReference type="GO" id="GO:0005524">
    <property type="term" value="F:ATP binding"/>
    <property type="evidence" value="ECO:0007669"/>
    <property type="project" value="UniProtKB-KW"/>
</dbReference>
<evidence type="ECO:0000256" key="7">
    <source>
        <dbReference type="ARBA" id="ARBA00023163"/>
    </source>
</evidence>
<evidence type="ECO:0000259" key="9">
    <source>
        <dbReference type="PROSITE" id="PS50045"/>
    </source>
</evidence>
<keyword evidence="1 8" id="KW-0597">Phosphoprotein</keyword>
<accession>A0A444IWL6</accession>
<dbReference type="SMART" id="SM00448">
    <property type="entry name" value="REC"/>
    <property type="match status" value="1"/>
</dbReference>
<dbReference type="InterPro" id="IPR025662">
    <property type="entry name" value="Sigma_54_int_dom_ATP-bd_1"/>
</dbReference>
<feature type="modified residue" description="4-aspartylphosphate" evidence="8">
    <location>
        <position position="60"/>
    </location>
</feature>
<evidence type="ECO:0000256" key="6">
    <source>
        <dbReference type="ARBA" id="ARBA00023125"/>
    </source>
</evidence>
<dbReference type="PROSITE" id="PS50045">
    <property type="entry name" value="SIGMA54_INTERACT_4"/>
    <property type="match status" value="1"/>
</dbReference>
<dbReference type="InterPro" id="IPR002078">
    <property type="entry name" value="Sigma_54_int"/>
</dbReference>
<sequence>MDNAAENILKHVLIVDDEENMRHMLSVLLTGEGYLVDTAQNGEEALKLLESSVFDFVLCDIRMPEMDGLAFLKAAEAVDHGATVIMMSAFGSVDTALEAMKQGAYDFISKPFKTDEVVLVLKKAEERERLRRENILLKRKVAELEKKSGFGAMIGKSKAMQEVFSLAEKVAGYPTTVLITGESGTGKELVAAGIHAKSDRADKPFIAVNCGSVPENLLESEFFGYVRGAFTGADRDKKGLFEEAHKGTLFLDEIGELPSSLQVKLLRVLQEQEIRPVGSAQRKKIDVRILAATARDISEEVQQGRFREDLFYRLNVINIQVPPLRKRSTDIPPLCEYFVKKFTERLNRPDVEGVSNAALQQLLAYAWPGNVRELENVLERAVILAEGQHISPDNLPENIQGSSADNVADFLVGISSVKEGRRMVEERLIRQALEATQGNKSQAAQILEISYPSLLSKIKEYELSFCR</sequence>
<evidence type="ECO:0000313" key="12">
    <source>
        <dbReference type="Proteomes" id="UP000287853"/>
    </source>
</evidence>
<dbReference type="Pfam" id="PF25601">
    <property type="entry name" value="AAA_lid_14"/>
    <property type="match status" value="1"/>
</dbReference>
<feature type="domain" description="Sigma-54 factor interaction" evidence="9">
    <location>
        <begin position="153"/>
        <end position="383"/>
    </location>
</feature>
<evidence type="ECO:0000313" key="11">
    <source>
        <dbReference type="EMBL" id="RWX45264.1"/>
    </source>
</evidence>
<dbReference type="InterPro" id="IPR025943">
    <property type="entry name" value="Sigma_54_int_dom_ATP-bd_2"/>
</dbReference>
<reference evidence="11 12" key="1">
    <citation type="submission" date="2017-01" db="EMBL/GenBank/DDBJ databases">
        <title>The cable genome- insights into the physiology and evolution of filamentous bacteria capable of sulfide oxidation via long distance electron transfer.</title>
        <authorList>
            <person name="Schreiber L."/>
            <person name="Bjerg J.T."/>
            <person name="Boggild A."/>
            <person name="Van De Vossenberg J."/>
            <person name="Meysman F."/>
            <person name="Nielsen L.P."/>
            <person name="Schramm A."/>
            <person name="Kjeldsen K.U."/>
        </authorList>
    </citation>
    <scope>NUCLEOTIDE SEQUENCE [LARGE SCALE GENOMIC DNA]</scope>
    <source>
        <strain evidence="11">MCF</strain>
    </source>
</reference>
<dbReference type="PANTHER" id="PTHR32071:SF113">
    <property type="entry name" value="ALGINATE BIOSYNTHESIS TRANSCRIPTIONAL REGULATORY PROTEIN ALGB"/>
    <property type="match status" value="1"/>
</dbReference>
<proteinExistence type="predicted"/>